<feature type="compositionally biased region" description="Basic and acidic residues" evidence="2">
    <location>
        <begin position="55"/>
        <end position="64"/>
    </location>
</feature>
<dbReference type="Proteomes" id="UP000007819">
    <property type="component" value="Unassembled WGS sequence"/>
</dbReference>
<dbReference type="PROSITE" id="PS51031">
    <property type="entry name" value="BESS"/>
    <property type="match status" value="1"/>
</dbReference>
<dbReference type="PANTHER" id="PTHR12243">
    <property type="entry name" value="MADF DOMAIN TRANSCRIPTION FACTOR"/>
    <property type="match status" value="1"/>
</dbReference>
<dbReference type="InterPro" id="IPR039353">
    <property type="entry name" value="TF_Adf1"/>
</dbReference>
<accession>A0A8R2A7C5</accession>
<feature type="compositionally biased region" description="Acidic residues" evidence="2">
    <location>
        <begin position="65"/>
        <end position="74"/>
    </location>
</feature>
<dbReference type="GeneID" id="100575317"/>
<reference evidence="4" key="2">
    <citation type="submission" date="2022-06" db="UniProtKB">
        <authorList>
            <consortium name="EnsemblMetazoa"/>
        </authorList>
    </citation>
    <scope>IDENTIFICATION</scope>
</reference>
<dbReference type="KEGG" id="api:100575317"/>
<keyword evidence="1" id="KW-0539">Nucleus</keyword>
<reference evidence="5" key="1">
    <citation type="submission" date="2010-06" db="EMBL/GenBank/DDBJ databases">
        <authorList>
            <person name="Jiang H."/>
            <person name="Abraham K."/>
            <person name="Ali S."/>
            <person name="Alsbrooks S.L."/>
            <person name="Anim B.N."/>
            <person name="Anosike U.S."/>
            <person name="Attaway T."/>
            <person name="Bandaranaike D.P."/>
            <person name="Battles P.K."/>
            <person name="Bell S.N."/>
            <person name="Bell A.V."/>
            <person name="Beltran B."/>
            <person name="Bickham C."/>
            <person name="Bustamante Y."/>
            <person name="Caleb T."/>
            <person name="Canada A."/>
            <person name="Cardenas V."/>
            <person name="Carter K."/>
            <person name="Chacko J."/>
            <person name="Chandrabose M.N."/>
            <person name="Chavez D."/>
            <person name="Chavez A."/>
            <person name="Chen L."/>
            <person name="Chu H.-S."/>
            <person name="Claassen K.J."/>
            <person name="Cockrell R."/>
            <person name="Collins M."/>
            <person name="Cooper J.A."/>
            <person name="Cree A."/>
            <person name="Curry S.M."/>
            <person name="Da Y."/>
            <person name="Dao M.D."/>
            <person name="Das B."/>
            <person name="Davila M.-L."/>
            <person name="Davy-Carroll L."/>
            <person name="Denson S."/>
            <person name="Dinh H."/>
            <person name="Ebong V.E."/>
            <person name="Edwards J.R."/>
            <person name="Egan A."/>
            <person name="El-Daye J."/>
            <person name="Escobedo L."/>
            <person name="Fernandez S."/>
            <person name="Fernando P.R."/>
            <person name="Flagg N."/>
            <person name="Forbes L.D."/>
            <person name="Fowler R.G."/>
            <person name="Fu Q."/>
            <person name="Gabisi R.A."/>
            <person name="Ganer J."/>
            <person name="Garbino Pronczuk A."/>
            <person name="Garcia R.M."/>
            <person name="Garner T."/>
            <person name="Garrett T.E."/>
            <person name="Gonzalez D.A."/>
            <person name="Hamid H."/>
            <person name="Hawkins E.S."/>
            <person name="Hirani K."/>
            <person name="Hogues M.E."/>
            <person name="Hollins B."/>
            <person name="Hsiao C.-H."/>
            <person name="Jabil R."/>
            <person name="James M.L."/>
            <person name="Jhangiani S.N."/>
            <person name="Johnson B."/>
            <person name="Johnson Q."/>
            <person name="Joshi V."/>
            <person name="Kalu J.B."/>
            <person name="Kam C."/>
            <person name="Kashfia A."/>
            <person name="Keebler J."/>
            <person name="Kisamo H."/>
            <person name="Kovar C.L."/>
            <person name="Lago L.A."/>
            <person name="Lai C.-Y."/>
            <person name="Laidlaw J."/>
            <person name="Lara F."/>
            <person name="Le T.-K."/>
            <person name="Lee S.L."/>
            <person name="Legall F.H."/>
            <person name="Lemon S.J."/>
            <person name="Lewis L.R."/>
            <person name="Li B."/>
            <person name="Liu Y."/>
            <person name="Liu Y.-S."/>
            <person name="Lopez J."/>
            <person name="Lozado R.J."/>
            <person name="Lu J."/>
            <person name="Madu R.C."/>
            <person name="Maheshwari M."/>
            <person name="Maheshwari R."/>
            <person name="Malloy K."/>
            <person name="Martinez E."/>
            <person name="Mathew T."/>
            <person name="Mercado I.C."/>
            <person name="Mercado C."/>
            <person name="Meyer B."/>
            <person name="Montgomery K."/>
            <person name="Morgan M.B."/>
            <person name="Munidasa M."/>
            <person name="Nazareth L.V."/>
            <person name="Nelson J."/>
            <person name="Ng B.M."/>
            <person name="Nguyen N.B."/>
            <person name="Nguyen P.Q."/>
            <person name="Nguyen T."/>
            <person name="Obregon M."/>
            <person name="Okwuonu G.O."/>
            <person name="Onwere C.G."/>
            <person name="Orozco G."/>
            <person name="Parra A."/>
            <person name="Patel S."/>
            <person name="Patil S."/>
            <person name="Perez A."/>
            <person name="Perez Y."/>
            <person name="Pham C."/>
            <person name="Primus E.L."/>
            <person name="Pu L.-L."/>
            <person name="Puazo M."/>
            <person name="Qin X."/>
            <person name="Quiroz J.B."/>
            <person name="Reese J."/>
            <person name="Richards S."/>
            <person name="Rives C.M."/>
            <person name="Robberts R."/>
            <person name="Ruiz S.J."/>
            <person name="Ruiz M.J."/>
            <person name="Santibanez J."/>
            <person name="Schneider B.W."/>
            <person name="Sisson I."/>
            <person name="Smith M."/>
            <person name="Sodergren E."/>
            <person name="Song X.-Z."/>
            <person name="Song B.B."/>
            <person name="Summersgill H."/>
            <person name="Thelus R."/>
            <person name="Thornton R.D."/>
            <person name="Trejos Z.Y."/>
            <person name="Usmani K."/>
            <person name="Vattathil S."/>
            <person name="Villasana D."/>
            <person name="Walker D.L."/>
            <person name="Wang S."/>
            <person name="Wang K."/>
            <person name="White C.S."/>
            <person name="Williams A.C."/>
            <person name="Williamson J."/>
            <person name="Wilson K."/>
            <person name="Woghiren I.O."/>
            <person name="Woodworth J.R."/>
            <person name="Worley K.C."/>
            <person name="Wright R.A."/>
            <person name="Wu W."/>
            <person name="Young L."/>
            <person name="Zhang L."/>
            <person name="Zhang J."/>
            <person name="Zhu Y."/>
            <person name="Muzny D.M."/>
            <person name="Weinstock G."/>
            <person name="Gibbs R.A."/>
        </authorList>
    </citation>
    <scope>NUCLEOTIDE SEQUENCE [LARGE SCALE GENOMIC DNA]</scope>
    <source>
        <strain evidence="5">LSR1</strain>
    </source>
</reference>
<protein>
    <recommendedName>
        <fullName evidence="3">BESS domain-containing protein</fullName>
    </recommendedName>
</protein>
<evidence type="ECO:0000256" key="1">
    <source>
        <dbReference type="PROSITE-ProRule" id="PRU00371"/>
    </source>
</evidence>
<sequence length="218" mass="25298">MYFHIVVIELQKKWKNLRDTYKKKCITKSGQAANKKKKYVFSEILKFLRPTMENRKTEGNFNHESDEEETEDEQGKDNLQTVEEDLIEGNCVNDEITNSNPVLETSMTSTTVNKNVKPMPKRTKPSKKINFEDELLKSLRSENEATDPDKLFLMSLLPQMKSISEDKKPMLYIELINAIQRVKNPTLDNTSMYRQVYNQSYFPLGGYSQTVSGPTMYS</sequence>
<feature type="domain" description="BESS" evidence="3">
    <location>
        <begin position="146"/>
        <end position="185"/>
    </location>
</feature>
<dbReference type="GO" id="GO:0005667">
    <property type="term" value="C:transcription regulator complex"/>
    <property type="evidence" value="ECO:0007669"/>
    <property type="project" value="TreeGrafter"/>
</dbReference>
<name>A0A8R2A7C5_ACYPI</name>
<feature type="region of interest" description="Disordered" evidence="2">
    <location>
        <begin position="55"/>
        <end position="77"/>
    </location>
</feature>
<dbReference type="OrthoDB" id="6627742at2759"/>
<organism evidence="4 5">
    <name type="scientific">Acyrthosiphon pisum</name>
    <name type="common">Pea aphid</name>
    <dbReference type="NCBI Taxonomy" id="7029"/>
    <lineage>
        <taxon>Eukaryota</taxon>
        <taxon>Metazoa</taxon>
        <taxon>Ecdysozoa</taxon>
        <taxon>Arthropoda</taxon>
        <taxon>Hexapoda</taxon>
        <taxon>Insecta</taxon>
        <taxon>Pterygota</taxon>
        <taxon>Neoptera</taxon>
        <taxon>Paraneoptera</taxon>
        <taxon>Hemiptera</taxon>
        <taxon>Sternorrhyncha</taxon>
        <taxon>Aphidomorpha</taxon>
        <taxon>Aphidoidea</taxon>
        <taxon>Aphididae</taxon>
        <taxon>Macrosiphini</taxon>
        <taxon>Acyrthosiphon</taxon>
    </lineage>
</organism>
<dbReference type="RefSeq" id="XP_003246396.2">
    <property type="nucleotide sequence ID" value="XM_003246348.4"/>
</dbReference>
<dbReference type="InterPro" id="IPR004210">
    <property type="entry name" value="BESS_motif"/>
</dbReference>
<dbReference type="EnsemblMetazoa" id="XM_003246348.4">
    <property type="protein sequence ID" value="XP_003246396.2"/>
    <property type="gene ID" value="LOC100575317"/>
</dbReference>
<dbReference type="PANTHER" id="PTHR12243:SF69">
    <property type="entry name" value="SI:CH73-59F11.3"/>
    <property type="match status" value="1"/>
</dbReference>
<dbReference type="GO" id="GO:0003677">
    <property type="term" value="F:DNA binding"/>
    <property type="evidence" value="ECO:0007669"/>
    <property type="project" value="InterPro"/>
</dbReference>
<dbReference type="GO" id="GO:0006357">
    <property type="term" value="P:regulation of transcription by RNA polymerase II"/>
    <property type="evidence" value="ECO:0007669"/>
    <property type="project" value="TreeGrafter"/>
</dbReference>
<dbReference type="InterPro" id="IPR006578">
    <property type="entry name" value="MADF-dom"/>
</dbReference>
<evidence type="ECO:0000259" key="3">
    <source>
        <dbReference type="PROSITE" id="PS51031"/>
    </source>
</evidence>
<comment type="subcellular location">
    <subcellularLocation>
        <location evidence="1">Nucleus</location>
    </subcellularLocation>
</comment>
<evidence type="ECO:0000256" key="2">
    <source>
        <dbReference type="SAM" id="MobiDB-lite"/>
    </source>
</evidence>
<keyword evidence="5" id="KW-1185">Reference proteome</keyword>
<dbReference type="Pfam" id="PF02944">
    <property type="entry name" value="BESS"/>
    <property type="match status" value="1"/>
</dbReference>
<dbReference type="GO" id="GO:0005634">
    <property type="term" value="C:nucleus"/>
    <property type="evidence" value="ECO:0007669"/>
    <property type="project" value="UniProtKB-SubCell"/>
</dbReference>
<dbReference type="Pfam" id="PF10545">
    <property type="entry name" value="MADF_DNA_bdg"/>
    <property type="match status" value="1"/>
</dbReference>
<proteinExistence type="predicted"/>
<evidence type="ECO:0000313" key="4">
    <source>
        <dbReference type="EnsemblMetazoa" id="XP_003246396.2"/>
    </source>
</evidence>
<dbReference type="AlphaFoldDB" id="A0A8R2A7C5"/>
<evidence type="ECO:0000313" key="5">
    <source>
        <dbReference type="Proteomes" id="UP000007819"/>
    </source>
</evidence>